<reference evidence="1 2" key="1">
    <citation type="submission" date="2015-12" db="EMBL/GenBank/DDBJ databases">
        <title>Diversity of Burkholderia near neighbor genomes.</title>
        <authorList>
            <person name="Sahl J."/>
            <person name="Wagner D."/>
            <person name="Keim P."/>
        </authorList>
    </citation>
    <scope>NUCLEOTIDE SEQUENCE [LARGE SCALE GENOMIC DNA]</scope>
    <source>
        <strain evidence="1 2">MSMB1184WGS</strain>
    </source>
</reference>
<name>A0A1B4PZZ3_BURCE</name>
<evidence type="ECO:0000313" key="2">
    <source>
        <dbReference type="Proteomes" id="UP000094776"/>
    </source>
</evidence>
<sequence length="556" mass="62616">MGPVDTFIKFEQAADAAARELVQGKPLRSVMTLLHLGSYALSQCWGDVIEPAERVRGGGGVERLGYLLPLVKYADTEFKGASSFDSLFAFGEKDEQIRALNLLYGYAEFCQVAPFAHRGAYRVEGDSDTMKFAFRSASFADAEVKDILMSTLFQPITVHDGDFARDWFDVQAPRLPTVDLAGNYVIQQKLTEWFIDHTYEVSPLSDAAMRASVEVGSRTFRKFAAACMALGQYHMSMADAISRRIDQDPAYGASEEAFAEQLEWISPCYAGEFVRNQIAWLARLERADVDRLMQVYSTSGGSQEKRGEGFFPPFVQSGNTCTFSPLTIRHMLSSRNVLYSLAKDNKERFDDVISAHLEPQLVEQAVNHLCRLRDVEIRRNVQWEQGEIDILVYRKSENVALVVEAKGAVAPDGARMVYHVQSRIKDGINQLRKFDALSPDERDGILGRALGRQVRDVRCVKAVLAWASFGTEEVWEQFTDIAPLNIALLAELVRRDLTRELDRLVNDTHVLIDEIVISAEGHWKPTERTIGSLTFERPSFKFNEDALAKYRTAQHL</sequence>
<dbReference type="RefSeq" id="WP_069271179.1">
    <property type="nucleotide sequence ID" value="NZ_CP013444.1"/>
</dbReference>
<dbReference type="AlphaFoldDB" id="A0A1B4PZZ3"/>
<accession>A0A1B4PZZ3</accession>
<gene>
    <name evidence="1" type="ORF">WT26_26635</name>
</gene>
<protein>
    <submittedName>
        <fullName evidence="1">Uncharacterized protein</fullName>
    </submittedName>
</protein>
<dbReference type="Proteomes" id="UP000094776">
    <property type="component" value="Chromosome 2"/>
</dbReference>
<dbReference type="EMBL" id="CP013444">
    <property type="protein sequence ID" value="AOK19479.1"/>
    <property type="molecule type" value="Genomic_DNA"/>
</dbReference>
<evidence type="ECO:0000313" key="1">
    <source>
        <dbReference type="EMBL" id="AOK19479.1"/>
    </source>
</evidence>
<organism evidence="1 2">
    <name type="scientific">Burkholderia cepacia</name>
    <name type="common">Pseudomonas cepacia</name>
    <dbReference type="NCBI Taxonomy" id="292"/>
    <lineage>
        <taxon>Bacteria</taxon>
        <taxon>Pseudomonadati</taxon>
        <taxon>Pseudomonadota</taxon>
        <taxon>Betaproteobacteria</taxon>
        <taxon>Burkholderiales</taxon>
        <taxon>Burkholderiaceae</taxon>
        <taxon>Burkholderia</taxon>
        <taxon>Burkholderia cepacia complex</taxon>
    </lineage>
</organism>
<proteinExistence type="predicted"/>